<proteinExistence type="predicted"/>
<dbReference type="RefSeq" id="WP_380864264.1">
    <property type="nucleotide sequence ID" value="NZ_JBHSKM010000044.1"/>
</dbReference>
<accession>A0ABW0CVE8</accession>
<evidence type="ECO:0000313" key="2">
    <source>
        <dbReference type="Proteomes" id="UP001596263"/>
    </source>
</evidence>
<gene>
    <name evidence="1" type="ORF">ACFPQ9_39540</name>
</gene>
<dbReference type="Proteomes" id="UP001596263">
    <property type="component" value="Unassembled WGS sequence"/>
</dbReference>
<comment type="caution">
    <text evidence="1">The sequence shown here is derived from an EMBL/GenBank/DDBJ whole genome shotgun (WGS) entry which is preliminary data.</text>
</comment>
<evidence type="ECO:0000313" key="1">
    <source>
        <dbReference type="EMBL" id="MFC5219924.1"/>
    </source>
</evidence>
<organism evidence="1 2">
    <name type="scientific">Streptomyces coerulescens</name>
    <dbReference type="NCBI Taxonomy" id="29304"/>
    <lineage>
        <taxon>Bacteria</taxon>
        <taxon>Bacillati</taxon>
        <taxon>Actinomycetota</taxon>
        <taxon>Actinomycetes</taxon>
        <taxon>Kitasatosporales</taxon>
        <taxon>Streptomycetaceae</taxon>
        <taxon>Streptomyces</taxon>
    </lineage>
</organism>
<dbReference type="EMBL" id="JBHSKM010000044">
    <property type="protein sequence ID" value="MFC5219924.1"/>
    <property type="molecule type" value="Genomic_DNA"/>
</dbReference>
<name>A0ABW0CVE8_STRCD</name>
<reference evidence="2" key="1">
    <citation type="journal article" date="2019" name="Int. J. Syst. Evol. Microbiol.">
        <title>The Global Catalogue of Microorganisms (GCM) 10K type strain sequencing project: providing services to taxonomists for standard genome sequencing and annotation.</title>
        <authorList>
            <consortium name="The Broad Institute Genomics Platform"/>
            <consortium name="The Broad Institute Genome Sequencing Center for Infectious Disease"/>
            <person name="Wu L."/>
            <person name="Ma J."/>
        </authorList>
    </citation>
    <scope>NUCLEOTIDE SEQUENCE [LARGE SCALE GENOMIC DNA]</scope>
    <source>
        <strain evidence="2">KCTC 42586</strain>
    </source>
</reference>
<keyword evidence="2" id="KW-1185">Reference proteome</keyword>
<protein>
    <submittedName>
        <fullName evidence="1">Uncharacterized protein</fullName>
    </submittedName>
</protein>
<sequence length="75" mass="8398">MPDHCAARDHAGRGRHGRSWLYFPDGRPLERLSVSQEGAGRCRPGDRIHLTVWHHQLGDLSLALMCTGAGLPWTR</sequence>